<dbReference type="SUPFAM" id="SSF46785">
    <property type="entry name" value="Winged helix' DNA-binding domain"/>
    <property type="match status" value="1"/>
</dbReference>
<reference evidence="6 7" key="1">
    <citation type="submission" date="2016-10" db="EMBL/GenBank/DDBJ databases">
        <authorList>
            <person name="de Groot N.N."/>
        </authorList>
    </citation>
    <scope>NUCLEOTIDE SEQUENCE [LARGE SCALE GENOMIC DNA]</scope>
    <source>
        <strain evidence="6 7">CGMCC 4.2022</strain>
    </source>
</reference>
<organism evidence="6 7">
    <name type="scientific">Actinacidiphila guanduensis</name>
    <dbReference type="NCBI Taxonomy" id="310781"/>
    <lineage>
        <taxon>Bacteria</taxon>
        <taxon>Bacillati</taxon>
        <taxon>Actinomycetota</taxon>
        <taxon>Actinomycetes</taxon>
        <taxon>Kitasatosporales</taxon>
        <taxon>Streptomycetaceae</taxon>
        <taxon>Actinacidiphila</taxon>
    </lineage>
</organism>
<dbReference type="GO" id="GO:0003700">
    <property type="term" value="F:DNA-binding transcription factor activity"/>
    <property type="evidence" value="ECO:0007669"/>
    <property type="project" value="InterPro"/>
</dbReference>
<keyword evidence="7" id="KW-1185">Reference proteome</keyword>
<evidence type="ECO:0000256" key="4">
    <source>
        <dbReference type="SAM" id="MobiDB-lite"/>
    </source>
</evidence>
<gene>
    <name evidence="6" type="ORF">SAMN05216259_11075</name>
</gene>
<evidence type="ECO:0000256" key="3">
    <source>
        <dbReference type="ARBA" id="ARBA00023163"/>
    </source>
</evidence>
<protein>
    <submittedName>
        <fullName evidence="6">DNA-binding transcriptional regulator, MarR family</fullName>
    </submittedName>
</protein>
<dbReference type="Gene3D" id="1.10.287.100">
    <property type="match status" value="1"/>
</dbReference>
<dbReference type="PANTHER" id="PTHR39515:SF2">
    <property type="entry name" value="HTH-TYPE TRANSCRIPTIONAL REGULATOR RV0880"/>
    <property type="match status" value="1"/>
</dbReference>
<name>A0A1H0K2E1_9ACTN</name>
<evidence type="ECO:0000313" key="6">
    <source>
        <dbReference type="EMBL" id="SDO49811.1"/>
    </source>
</evidence>
<evidence type="ECO:0000256" key="1">
    <source>
        <dbReference type="ARBA" id="ARBA00023015"/>
    </source>
</evidence>
<dbReference type="InterPro" id="IPR036388">
    <property type="entry name" value="WH-like_DNA-bd_sf"/>
</dbReference>
<feature type="domain" description="HTH marR-type" evidence="5">
    <location>
        <begin position="10"/>
        <end position="141"/>
    </location>
</feature>
<feature type="region of interest" description="Disordered" evidence="4">
    <location>
        <begin position="140"/>
        <end position="168"/>
    </location>
</feature>
<keyword evidence="1" id="KW-0805">Transcription regulation</keyword>
<dbReference type="RefSeq" id="WP_176930382.1">
    <property type="nucleotide sequence ID" value="NZ_FNIE01000010.1"/>
</dbReference>
<dbReference type="AlphaFoldDB" id="A0A1H0K2E1"/>
<dbReference type="Pfam" id="PF01047">
    <property type="entry name" value="MarR"/>
    <property type="match status" value="1"/>
</dbReference>
<evidence type="ECO:0000259" key="5">
    <source>
        <dbReference type="PROSITE" id="PS50995"/>
    </source>
</evidence>
<dbReference type="PROSITE" id="PS01117">
    <property type="entry name" value="HTH_MARR_1"/>
    <property type="match status" value="1"/>
</dbReference>
<evidence type="ECO:0000313" key="7">
    <source>
        <dbReference type="Proteomes" id="UP000199341"/>
    </source>
</evidence>
<keyword evidence="3" id="KW-0804">Transcription</keyword>
<dbReference type="InterPro" id="IPR052526">
    <property type="entry name" value="HTH-type_Bedaq_tolerance"/>
</dbReference>
<dbReference type="InterPro" id="IPR036390">
    <property type="entry name" value="WH_DNA-bd_sf"/>
</dbReference>
<dbReference type="GO" id="GO:0003677">
    <property type="term" value="F:DNA binding"/>
    <property type="evidence" value="ECO:0007669"/>
    <property type="project" value="UniProtKB-KW"/>
</dbReference>
<dbReference type="EMBL" id="FNIE01000010">
    <property type="protein sequence ID" value="SDO49811.1"/>
    <property type="molecule type" value="Genomic_DNA"/>
</dbReference>
<dbReference type="PROSITE" id="PS50995">
    <property type="entry name" value="HTH_MARR_2"/>
    <property type="match status" value="1"/>
</dbReference>
<dbReference type="InterPro" id="IPR023187">
    <property type="entry name" value="Tscrpt_reg_MarR-type_CS"/>
</dbReference>
<dbReference type="SMART" id="SM00347">
    <property type="entry name" value="HTH_MARR"/>
    <property type="match status" value="1"/>
</dbReference>
<sequence>MPTTDPARTADELATLVARLTRRLRAATPAAELTPSQQSVLARLGTGPATTAALARGELVRPQSMRATLTALEERGLVVRSPHPTDGRQVVFSLTPRGTELLGSGRRARRGWLTEAIETRLSTAEHRALADVLPLLHRLVEPGTEPGARTPGTSDRQNHPVSEGSPAP</sequence>
<accession>A0A1H0K2E1</accession>
<dbReference type="PANTHER" id="PTHR39515">
    <property type="entry name" value="CONSERVED PROTEIN"/>
    <property type="match status" value="1"/>
</dbReference>
<dbReference type="InterPro" id="IPR000835">
    <property type="entry name" value="HTH_MarR-typ"/>
</dbReference>
<dbReference type="Proteomes" id="UP000199341">
    <property type="component" value="Unassembled WGS sequence"/>
</dbReference>
<keyword evidence="2 6" id="KW-0238">DNA-binding</keyword>
<evidence type="ECO:0000256" key="2">
    <source>
        <dbReference type="ARBA" id="ARBA00023125"/>
    </source>
</evidence>
<dbReference type="Gene3D" id="1.10.10.10">
    <property type="entry name" value="Winged helix-like DNA-binding domain superfamily/Winged helix DNA-binding domain"/>
    <property type="match status" value="1"/>
</dbReference>
<dbReference type="STRING" id="310781.SAMN05216259_11075"/>
<proteinExistence type="predicted"/>